<dbReference type="Pfam" id="PF03171">
    <property type="entry name" value="2OG-FeII_Oxy"/>
    <property type="match status" value="1"/>
</dbReference>
<feature type="domain" description="Fe2OG dioxygenase" evidence="6">
    <location>
        <begin position="210"/>
        <end position="314"/>
    </location>
</feature>
<dbReference type="InterPro" id="IPR026992">
    <property type="entry name" value="DIOX_N"/>
</dbReference>
<name>A0A2G5DPB4_AQUCA</name>
<keyword evidence="3 5" id="KW-0560">Oxidoreductase</keyword>
<sequence>MDTEKSNLSKFLYCDRAKEMKEFHETKAGVKGLVDSGIVKIPKIFIHPPENLPKESDSNANGFKIPVIDLEGVGGDRRKLIVEEIWKASETWGFFQIVNHGVPDSVLDEMIEDSRKFHEQPTKEKQLIYDCNGSKKVRFSSNGELYGSQTAHWSDTLSCNFQEDLLDPEGLPLICRDIILEYVSCIIKLKNTLSELFSEALGLSPDYLNRIECMKTEIWSGHYYPPCPEPDITLGNIKHTDPDFLTILLQDQTGGLQVLHKEQWVDVPPIKGALEANIGDLFQLITNDKFKSVEHRVLANQIGPRLSVATFFFPKENESKLYGPIKDMLSEDDPPIYRETSVIEYITVLRSKGLGGKLTLPLFKL</sequence>
<dbReference type="EMBL" id="KZ305034">
    <property type="protein sequence ID" value="PIA45338.1"/>
    <property type="molecule type" value="Genomic_DNA"/>
</dbReference>
<dbReference type="PANTHER" id="PTHR10209">
    <property type="entry name" value="OXIDOREDUCTASE, 2OG-FE II OXYGENASE FAMILY PROTEIN"/>
    <property type="match status" value="1"/>
</dbReference>
<keyword evidence="2 5" id="KW-0479">Metal-binding</keyword>
<dbReference type="InterPro" id="IPR027443">
    <property type="entry name" value="IPNS-like_sf"/>
</dbReference>
<dbReference type="InParanoid" id="A0A2G5DPB4"/>
<dbReference type="GO" id="GO:0046872">
    <property type="term" value="F:metal ion binding"/>
    <property type="evidence" value="ECO:0007669"/>
    <property type="project" value="UniProtKB-KW"/>
</dbReference>
<dbReference type="Proteomes" id="UP000230069">
    <property type="component" value="Unassembled WGS sequence"/>
</dbReference>
<evidence type="ECO:0000256" key="2">
    <source>
        <dbReference type="ARBA" id="ARBA00022723"/>
    </source>
</evidence>
<dbReference type="Gene3D" id="2.60.120.330">
    <property type="entry name" value="B-lactam Antibiotic, Isopenicillin N Synthase, Chain"/>
    <property type="match status" value="1"/>
</dbReference>
<comment type="similarity">
    <text evidence="1 5">Belongs to the iron/ascorbate-dependent oxidoreductase family.</text>
</comment>
<dbReference type="FunFam" id="2.60.120.330:FF:000005">
    <property type="entry name" value="1-aminocyclopropane-1-carboxylate oxidase homolog 1"/>
    <property type="match status" value="1"/>
</dbReference>
<protein>
    <recommendedName>
        <fullName evidence="6">Fe2OG dioxygenase domain-containing protein</fullName>
    </recommendedName>
</protein>
<dbReference type="Pfam" id="PF14226">
    <property type="entry name" value="DIOX_N"/>
    <property type="match status" value="1"/>
</dbReference>
<evidence type="ECO:0000256" key="5">
    <source>
        <dbReference type="RuleBase" id="RU003682"/>
    </source>
</evidence>
<dbReference type="InterPro" id="IPR005123">
    <property type="entry name" value="Oxoglu/Fe-dep_dioxygenase_dom"/>
</dbReference>
<organism evidence="7 8">
    <name type="scientific">Aquilegia coerulea</name>
    <name type="common">Rocky mountain columbine</name>
    <dbReference type="NCBI Taxonomy" id="218851"/>
    <lineage>
        <taxon>Eukaryota</taxon>
        <taxon>Viridiplantae</taxon>
        <taxon>Streptophyta</taxon>
        <taxon>Embryophyta</taxon>
        <taxon>Tracheophyta</taxon>
        <taxon>Spermatophyta</taxon>
        <taxon>Magnoliopsida</taxon>
        <taxon>Ranunculales</taxon>
        <taxon>Ranunculaceae</taxon>
        <taxon>Thalictroideae</taxon>
        <taxon>Aquilegia</taxon>
    </lineage>
</organism>
<dbReference type="OrthoDB" id="288590at2759"/>
<evidence type="ECO:0000256" key="3">
    <source>
        <dbReference type="ARBA" id="ARBA00023002"/>
    </source>
</evidence>
<keyword evidence="4 5" id="KW-0408">Iron</keyword>
<dbReference type="SUPFAM" id="SSF51197">
    <property type="entry name" value="Clavaminate synthase-like"/>
    <property type="match status" value="1"/>
</dbReference>
<gene>
    <name evidence="7" type="ORF">AQUCO_01700701v1</name>
</gene>
<dbReference type="AlphaFoldDB" id="A0A2G5DPB4"/>
<proteinExistence type="inferred from homology"/>
<evidence type="ECO:0000313" key="7">
    <source>
        <dbReference type="EMBL" id="PIA45338.1"/>
    </source>
</evidence>
<evidence type="ECO:0000313" key="8">
    <source>
        <dbReference type="Proteomes" id="UP000230069"/>
    </source>
</evidence>
<dbReference type="PROSITE" id="PS51471">
    <property type="entry name" value="FE2OG_OXY"/>
    <property type="match status" value="1"/>
</dbReference>
<dbReference type="PANTHER" id="PTHR10209:SF714">
    <property type="entry name" value="1-AMINOCYCLOPROPANE-1-CARBOXYLATE OXIDASE HOMOLOG 11-RELATED"/>
    <property type="match status" value="1"/>
</dbReference>
<evidence type="ECO:0000256" key="4">
    <source>
        <dbReference type="ARBA" id="ARBA00023004"/>
    </source>
</evidence>
<accession>A0A2G5DPB4</accession>
<dbReference type="GO" id="GO:0051213">
    <property type="term" value="F:dioxygenase activity"/>
    <property type="evidence" value="ECO:0007669"/>
    <property type="project" value="UniProtKB-ARBA"/>
</dbReference>
<dbReference type="InterPro" id="IPR044861">
    <property type="entry name" value="IPNS-like_FE2OG_OXY"/>
</dbReference>
<keyword evidence="8" id="KW-1185">Reference proteome</keyword>
<evidence type="ECO:0000259" key="6">
    <source>
        <dbReference type="PROSITE" id="PS51471"/>
    </source>
</evidence>
<reference evidence="7 8" key="1">
    <citation type="submission" date="2017-09" db="EMBL/GenBank/DDBJ databases">
        <title>WGS assembly of Aquilegia coerulea Goldsmith.</title>
        <authorList>
            <person name="Hodges S."/>
            <person name="Kramer E."/>
            <person name="Nordborg M."/>
            <person name="Tomkins J."/>
            <person name="Borevitz J."/>
            <person name="Derieg N."/>
            <person name="Yan J."/>
            <person name="Mihaltcheva S."/>
            <person name="Hayes R.D."/>
            <person name="Rokhsar D."/>
        </authorList>
    </citation>
    <scope>NUCLEOTIDE SEQUENCE [LARGE SCALE GENOMIC DNA]</scope>
    <source>
        <strain evidence="8">cv. Goldsmith</strain>
    </source>
</reference>
<evidence type="ECO:0000256" key="1">
    <source>
        <dbReference type="ARBA" id="ARBA00008056"/>
    </source>
</evidence>